<dbReference type="Pfam" id="PF00126">
    <property type="entry name" value="HTH_1"/>
    <property type="match status" value="1"/>
</dbReference>
<dbReference type="SUPFAM" id="SSF53850">
    <property type="entry name" value="Periplasmic binding protein-like II"/>
    <property type="match status" value="1"/>
</dbReference>
<dbReference type="InterPro" id="IPR005119">
    <property type="entry name" value="LysR_subst-bd"/>
</dbReference>
<evidence type="ECO:0000259" key="5">
    <source>
        <dbReference type="PROSITE" id="PS50931"/>
    </source>
</evidence>
<dbReference type="PANTHER" id="PTHR30419:SF2">
    <property type="entry name" value="LYSR FAMILY TRANSCRIPTIONAL REGULATOR"/>
    <property type="match status" value="1"/>
</dbReference>
<evidence type="ECO:0000313" key="6">
    <source>
        <dbReference type="EMBL" id="MFC6282372.1"/>
    </source>
</evidence>
<dbReference type="InterPro" id="IPR050950">
    <property type="entry name" value="HTH-type_LysR_regulators"/>
</dbReference>
<reference evidence="7" key="1">
    <citation type="journal article" date="2019" name="Int. J. Syst. Evol. Microbiol.">
        <title>The Global Catalogue of Microorganisms (GCM) 10K type strain sequencing project: providing services to taxonomists for standard genome sequencing and annotation.</title>
        <authorList>
            <consortium name="The Broad Institute Genomics Platform"/>
            <consortium name="The Broad Institute Genome Sequencing Center for Infectious Disease"/>
            <person name="Wu L."/>
            <person name="Ma J."/>
        </authorList>
    </citation>
    <scope>NUCLEOTIDE SEQUENCE [LARGE SCALE GENOMIC DNA]</scope>
    <source>
        <strain evidence="7">CCUG 39402</strain>
    </source>
</reference>
<protein>
    <submittedName>
        <fullName evidence="6">LysR substrate-binding domain-containing protein</fullName>
    </submittedName>
</protein>
<dbReference type="PANTHER" id="PTHR30419">
    <property type="entry name" value="HTH-TYPE TRANSCRIPTIONAL REGULATOR YBHD"/>
    <property type="match status" value="1"/>
</dbReference>
<dbReference type="InterPro" id="IPR000847">
    <property type="entry name" value="LysR_HTH_N"/>
</dbReference>
<comment type="similarity">
    <text evidence="1">Belongs to the LysR transcriptional regulatory family.</text>
</comment>
<keyword evidence="3" id="KW-0238">DNA-binding</keyword>
<evidence type="ECO:0000256" key="4">
    <source>
        <dbReference type="ARBA" id="ARBA00023163"/>
    </source>
</evidence>
<keyword evidence="2" id="KW-0805">Transcription regulation</keyword>
<name>A0ABW1TYK0_9BURK</name>
<dbReference type="Gene3D" id="3.40.190.290">
    <property type="match status" value="1"/>
</dbReference>
<dbReference type="Proteomes" id="UP001596270">
    <property type="component" value="Unassembled WGS sequence"/>
</dbReference>
<dbReference type="Gene3D" id="1.10.10.10">
    <property type="entry name" value="Winged helix-like DNA-binding domain superfamily/Winged helix DNA-binding domain"/>
    <property type="match status" value="1"/>
</dbReference>
<dbReference type="PROSITE" id="PS50931">
    <property type="entry name" value="HTH_LYSR"/>
    <property type="match status" value="1"/>
</dbReference>
<evidence type="ECO:0000256" key="3">
    <source>
        <dbReference type="ARBA" id="ARBA00023125"/>
    </source>
</evidence>
<evidence type="ECO:0000313" key="7">
    <source>
        <dbReference type="Proteomes" id="UP001596270"/>
    </source>
</evidence>
<feature type="domain" description="HTH lysR-type" evidence="5">
    <location>
        <begin position="3"/>
        <end position="60"/>
    </location>
</feature>
<keyword evidence="4" id="KW-0804">Transcription</keyword>
<keyword evidence="7" id="KW-1185">Reference proteome</keyword>
<dbReference type="Pfam" id="PF03466">
    <property type="entry name" value="LysR_substrate"/>
    <property type="match status" value="1"/>
</dbReference>
<comment type="caution">
    <text evidence="6">The sequence shown here is derived from an EMBL/GenBank/DDBJ whole genome shotgun (WGS) entry which is preliminary data.</text>
</comment>
<gene>
    <name evidence="6" type="ORF">ACFQND_14180</name>
</gene>
<dbReference type="InterPro" id="IPR036388">
    <property type="entry name" value="WH-like_DNA-bd_sf"/>
</dbReference>
<dbReference type="EMBL" id="JBHSRS010000076">
    <property type="protein sequence ID" value="MFC6282372.1"/>
    <property type="molecule type" value="Genomic_DNA"/>
</dbReference>
<evidence type="ECO:0000256" key="2">
    <source>
        <dbReference type="ARBA" id="ARBA00023015"/>
    </source>
</evidence>
<evidence type="ECO:0000256" key="1">
    <source>
        <dbReference type="ARBA" id="ARBA00009437"/>
    </source>
</evidence>
<accession>A0ABW1TYK0</accession>
<organism evidence="6 7">
    <name type="scientific">Polaromonas aquatica</name>
    <dbReference type="NCBI Taxonomy" id="332657"/>
    <lineage>
        <taxon>Bacteria</taxon>
        <taxon>Pseudomonadati</taxon>
        <taxon>Pseudomonadota</taxon>
        <taxon>Betaproteobacteria</taxon>
        <taxon>Burkholderiales</taxon>
        <taxon>Comamonadaceae</taxon>
        <taxon>Polaromonas</taxon>
    </lineage>
</organism>
<sequence>MRFDLIDLRLFLHVIDMGSITAGSKRSHLALASASARIRGMEDALGVPLLERLRAGIKPTKAGLAVAHHARLVLQQIERMHGEIDDYAGGLAGRVRLLSNTAAITGYLPQALADFLNTHPAIDVELEERPSHVIVSQLLTQIADLGIVADSTDVSSLESKAFRRDRLVLVVPASSGFGRQRQIAFAQALAHDFVGLDEDSAMHQHLTLQAERLGLRMRTRIRLRSFEAVCRMVEAGVGVAVVPAIEAESHAGTGKLRILKLADPWADRQLLVCARRFDQLSTPAIRLVEALCAPAPAEAPAPTLGTSRR</sequence>
<dbReference type="SUPFAM" id="SSF46785">
    <property type="entry name" value="Winged helix' DNA-binding domain"/>
    <property type="match status" value="1"/>
</dbReference>
<dbReference type="InterPro" id="IPR036390">
    <property type="entry name" value="WH_DNA-bd_sf"/>
</dbReference>
<proteinExistence type="inferred from homology"/>
<dbReference type="RefSeq" id="WP_371437536.1">
    <property type="nucleotide sequence ID" value="NZ_JBHSRS010000076.1"/>
</dbReference>